<reference evidence="2 3" key="1">
    <citation type="journal article" date="2016" name="Nat. Commun.">
        <title>Thousands of microbial genomes shed light on interconnected biogeochemical processes in an aquifer system.</title>
        <authorList>
            <person name="Anantharaman K."/>
            <person name="Brown C.T."/>
            <person name="Hug L.A."/>
            <person name="Sharon I."/>
            <person name="Castelle C.J."/>
            <person name="Probst A.J."/>
            <person name="Thomas B.C."/>
            <person name="Singh A."/>
            <person name="Wilkins M.J."/>
            <person name="Karaoz U."/>
            <person name="Brodie E.L."/>
            <person name="Williams K.H."/>
            <person name="Hubbard S.S."/>
            <person name="Banfield J.F."/>
        </authorList>
    </citation>
    <scope>NUCLEOTIDE SEQUENCE [LARGE SCALE GENOMIC DNA]</scope>
</reference>
<comment type="caution">
    <text evidence="2">The sequence shown here is derived from an EMBL/GenBank/DDBJ whole genome shotgun (WGS) entry which is preliminary data.</text>
</comment>
<feature type="transmembrane region" description="Helical" evidence="1">
    <location>
        <begin position="43"/>
        <end position="61"/>
    </location>
</feature>
<dbReference type="InterPro" id="IPR007211">
    <property type="entry name" value="DUF378"/>
</dbReference>
<sequence length="64" mass="6863">MNWLGWLVFILLVIGGLNWGLVGLFGIDVVAAILGEMSTAARVVYTLVGLAALYHLFAGWGSKK</sequence>
<dbReference type="PANTHER" id="PTHR37304">
    <property type="entry name" value="MEMBRANE PROTEIN-RELATED"/>
    <property type="match status" value="1"/>
</dbReference>
<feature type="transmembrane region" description="Helical" evidence="1">
    <location>
        <begin position="6"/>
        <end position="31"/>
    </location>
</feature>
<dbReference type="PANTHER" id="PTHR37304:SF1">
    <property type="entry name" value="MEMBRANE PROTEIN"/>
    <property type="match status" value="1"/>
</dbReference>
<evidence type="ECO:0000313" key="3">
    <source>
        <dbReference type="Proteomes" id="UP000176651"/>
    </source>
</evidence>
<gene>
    <name evidence="2" type="ORF">A2V68_00990</name>
</gene>
<dbReference type="EMBL" id="META01000003">
    <property type="protein sequence ID" value="OGB74317.1"/>
    <property type="molecule type" value="Genomic_DNA"/>
</dbReference>
<evidence type="ECO:0000313" key="2">
    <source>
        <dbReference type="EMBL" id="OGB74317.1"/>
    </source>
</evidence>
<protein>
    <recommendedName>
        <fullName evidence="4">DUF378 domain-containing protein</fullName>
    </recommendedName>
</protein>
<accession>A0A1F4NSQ5</accession>
<evidence type="ECO:0008006" key="4">
    <source>
        <dbReference type="Google" id="ProtNLM"/>
    </source>
</evidence>
<keyword evidence="1" id="KW-1133">Transmembrane helix</keyword>
<keyword evidence="1" id="KW-0812">Transmembrane</keyword>
<dbReference type="AlphaFoldDB" id="A0A1F4NSQ5"/>
<evidence type="ECO:0000256" key="1">
    <source>
        <dbReference type="SAM" id="Phobius"/>
    </source>
</evidence>
<proteinExistence type="predicted"/>
<dbReference type="Pfam" id="PF04070">
    <property type="entry name" value="DUF378"/>
    <property type="match status" value="1"/>
</dbReference>
<name>A0A1F4NSQ5_UNCK3</name>
<dbReference type="Proteomes" id="UP000176651">
    <property type="component" value="Unassembled WGS sequence"/>
</dbReference>
<organism evidence="2 3">
    <name type="scientific">candidate division Kazan bacterium RBG_13_50_9</name>
    <dbReference type="NCBI Taxonomy" id="1798535"/>
    <lineage>
        <taxon>Bacteria</taxon>
        <taxon>Bacteria division Kazan-3B-28</taxon>
    </lineage>
</organism>
<keyword evidence="1" id="KW-0472">Membrane</keyword>